<evidence type="ECO:0000313" key="2">
    <source>
        <dbReference type="Proteomes" id="UP001494588"/>
    </source>
</evidence>
<organism evidence="1 2">
    <name type="scientific">Paraburkholderia sabiae</name>
    <dbReference type="NCBI Taxonomy" id="273251"/>
    <lineage>
        <taxon>Bacteria</taxon>
        <taxon>Pseudomonadati</taxon>
        <taxon>Pseudomonadota</taxon>
        <taxon>Betaproteobacteria</taxon>
        <taxon>Burkholderiales</taxon>
        <taxon>Burkholderiaceae</taxon>
        <taxon>Paraburkholderia</taxon>
    </lineage>
</organism>
<keyword evidence="2" id="KW-1185">Reference proteome</keyword>
<name>A0ABU9QRD1_9BURK</name>
<dbReference type="Proteomes" id="UP001494588">
    <property type="component" value="Unassembled WGS sequence"/>
</dbReference>
<proteinExistence type="predicted"/>
<comment type="caution">
    <text evidence="1">The sequence shown here is derived from an EMBL/GenBank/DDBJ whole genome shotgun (WGS) entry which is preliminary data.</text>
</comment>
<reference evidence="1 2" key="1">
    <citation type="submission" date="2024-01" db="EMBL/GenBank/DDBJ databases">
        <title>The diversity of rhizobia nodulating Mimosa spp. in eleven states of Brazil covering several biomes is determined by host plant, location, and edaphic factors.</title>
        <authorList>
            <person name="Rouws L."/>
            <person name="Barauna A."/>
            <person name="Beukes C."/>
            <person name="De Faria S.M."/>
            <person name="Gross E."/>
            <person name="Dos Reis Junior F.B."/>
            <person name="Simon M."/>
            <person name="Maluk M."/>
            <person name="Odee D.W."/>
            <person name="Kenicer G."/>
            <person name="Young J.P.W."/>
            <person name="Reis V.M."/>
            <person name="Zilli J."/>
            <person name="James E.K."/>
        </authorList>
    </citation>
    <scope>NUCLEOTIDE SEQUENCE [LARGE SCALE GENOMIC DNA]</scope>
    <source>
        <strain evidence="1 2">JPY77</strain>
    </source>
</reference>
<sequence>MSSAAFLIPISITRSVHSSPSAPPLFLTCGIIFRMGINGLSILVEQATRMNPITSATAFIATIFRVRRGFFGEDVDNAQTATFNPHYSSVTTAITVNYTLQRP</sequence>
<protein>
    <submittedName>
        <fullName evidence="1">Uncharacterized protein</fullName>
    </submittedName>
</protein>
<dbReference type="RefSeq" id="WP_201661928.1">
    <property type="nucleotide sequence ID" value="NZ_CAJHCS010000055.1"/>
</dbReference>
<gene>
    <name evidence="1" type="ORF">V4C55_40875</name>
</gene>
<accession>A0ABU9QRD1</accession>
<evidence type="ECO:0000313" key="1">
    <source>
        <dbReference type="EMBL" id="MEM5292063.1"/>
    </source>
</evidence>
<dbReference type="EMBL" id="JAZHGC010000069">
    <property type="protein sequence ID" value="MEM5292063.1"/>
    <property type="molecule type" value="Genomic_DNA"/>
</dbReference>